<accession>A0A8J6HKX7</accession>
<feature type="region of interest" description="Disordered" evidence="1">
    <location>
        <begin position="57"/>
        <end position="80"/>
    </location>
</feature>
<comment type="caution">
    <text evidence="2">The sequence shown here is derived from an EMBL/GenBank/DDBJ whole genome shotgun (WGS) entry which is preliminary data.</text>
</comment>
<gene>
    <name evidence="2" type="ORF">GEV33_006584</name>
</gene>
<proteinExistence type="predicted"/>
<evidence type="ECO:0000313" key="2">
    <source>
        <dbReference type="EMBL" id="KAH0816207.1"/>
    </source>
</evidence>
<reference evidence="2" key="1">
    <citation type="journal article" date="2020" name="J Insects Food Feed">
        <title>The yellow mealworm (Tenebrio molitor) genome: a resource for the emerging insects as food and feed industry.</title>
        <authorList>
            <person name="Eriksson T."/>
            <person name="Andere A."/>
            <person name="Kelstrup H."/>
            <person name="Emery V."/>
            <person name="Picard C."/>
        </authorList>
    </citation>
    <scope>NUCLEOTIDE SEQUENCE</scope>
    <source>
        <strain evidence="2">Stoneville</strain>
        <tissue evidence="2">Whole head</tissue>
    </source>
</reference>
<organism evidence="2 3">
    <name type="scientific">Tenebrio molitor</name>
    <name type="common">Yellow mealworm beetle</name>
    <dbReference type="NCBI Taxonomy" id="7067"/>
    <lineage>
        <taxon>Eukaryota</taxon>
        <taxon>Metazoa</taxon>
        <taxon>Ecdysozoa</taxon>
        <taxon>Arthropoda</taxon>
        <taxon>Hexapoda</taxon>
        <taxon>Insecta</taxon>
        <taxon>Pterygota</taxon>
        <taxon>Neoptera</taxon>
        <taxon>Endopterygota</taxon>
        <taxon>Coleoptera</taxon>
        <taxon>Polyphaga</taxon>
        <taxon>Cucujiformia</taxon>
        <taxon>Tenebrionidae</taxon>
        <taxon>Tenebrio</taxon>
    </lineage>
</organism>
<reference evidence="2" key="2">
    <citation type="submission" date="2021-08" db="EMBL/GenBank/DDBJ databases">
        <authorList>
            <person name="Eriksson T."/>
        </authorList>
    </citation>
    <scope>NUCLEOTIDE SEQUENCE</scope>
    <source>
        <strain evidence="2">Stoneville</strain>
        <tissue evidence="2">Whole head</tissue>
    </source>
</reference>
<dbReference type="AlphaFoldDB" id="A0A8J6HKX7"/>
<dbReference type="Proteomes" id="UP000719412">
    <property type="component" value="Unassembled WGS sequence"/>
</dbReference>
<protein>
    <submittedName>
        <fullName evidence="2">Uncharacterized protein</fullName>
    </submittedName>
</protein>
<sequence>MDAAAAAAVVSKIDAAFELCVQTSLRFVAGGCAVLVCTIRALDEVYSCGESREGRERDSRSIEGLTGQEGGFDDGNPSRDTTERFAARTDVSYLRFDIDFREAHKISRMYVFCAPPRNMYHPPTLAHLRNRTKGICSRCRTGVCSLHRFRTGVGN</sequence>
<keyword evidence="3" id="KW-1185">Reference proteome</keyword>
<name>A0A8J6HKX7_TENMO</name>
<dbReference type="EMBL" id="JABDTM020021877">
    <property type="protein sequence ID" value="KAH0816207.1"/>
    <property type="molecule type" value="Genomic_DNA"/>
</dbReference>
<evidence type="ECO:0000313" key="3">
    <source>
        <dbReference type="Proteomes" id="UP000719412"/>
    </source>
</evidence>
<evidence type="ECO:0000256" key="1">
    <source>
        <dbReference type="SAM" id="MobiDB-lite"/>
    </source>
</evidence>